<name>A0A369KWI2_9BACT</name>
<keyword evidence="4" id="KW-1185">Reference proteome</keyword>
<keyword evidence="1" id="KW-0472">Membrane</keyword>
<dbReference type="Gene3D" id="2.60.40.10">
    <property type="entry name" value="Immunoglobulins"/>
    <property type="match status" value="1"/>
</dbReference>
<dbReference type="EMBL" id="QOVW01000082">
    <property type="protein sequence ID" value="RDB35546.1"/>
    <property type="molecule type" value="Genomic_DNA"/>
</dbReference>
<dbReference type="InterPro" id="IPR003961">
    <property type="entry name" value="FN3_dom"/>
</dbReference>
<evidence type="ECO:0000313" key="4">
    <source>
        <dbReference type="Proteomes" id="UP000253934"/>
    </source>
</evidence>
<keyword evidence="1" id="KW-1133">Transmembrane helix</keyword>
<dbReference type="CDD" id="cd00063">
    <property type="entry name" value="FN3"/>
    <property type="match status" value="1"/>
</dbReference>
<feature type="domain" description="Fibronectin type-III" evidence="2">
    <location>
        <begin position="264"/>
        <end position="355"/>
    </location>
</feature>
<sequence length="571" mass="66151">MKNNLNLFKILMLILITLFLNIILIKNSTFSFENQFIYYTVKKHDRLEIVLKRNKLFPIYGKNGSLEKFLILNPAKSKARGNRIQPGETILLPTKESLQNFVKVTEPEEKNYGNKKIKITNHTIIREEKFLLYKVKKGDMISMLLYKYKVFPIYKKNGSLHKTLFLNPKKIKTKGDLIFPNEYIILPVPDNYIQEIINFLPENEKSSIIDLNDQNIFDKPESQGKEEIIRDAYKNIEDYYNYFNFKDVDNEKITPVIKKKKLPIPQAPNNLIAVLENKTIILSWDPIEQEDITYEIYRSQKSKSDYTLIQDNINEVEFSDRNINSGTIYYYVVVAKNSSGKSIYSNEVAIQSHAEWHLPTSLRLLTTVKYLKNSEYLVAQNRYSSFQSAASPSISLYQITNWTDQFITYLGGGLLYLNYLESPVYDDQNMKFGLIHLSMGLEYTTTIRLLLKGDLTLNQDIIYKMEGYNSLVDKKITSLNPKLTIGYKLFELGSLQAQLEGSYIFTAPLNYKPILPTHGYEAAFKLSQQNSAFYIGSKFFYSQRSLNTPIVKSTITEFGLTVDITIELGER</sequence>
<evidence type="ECO:0000259" key="2">
    <source>
        <dbReference type="PROSITE" id="PS50853"/>
    </source>
</evidence>
<comment type="caution">
    <text evidence="3">The sequence shown here is derived from an EMBL/GenBank/DDBJ whole genome shotgun (WGS) entry which is preliminary data.</text>
</comment>
<dbReference type="AlphaFoldDB" id="A0A369KWI2"/>
<reference evidence="3" key="1">
    <citation type="submission" date="2018-04" db="EMBL/GenBank/DDBJ databases">
        <title>Draft genome sequence of the Candidatus Spirobacillus cienkowskii, a pathogen of freshwater Daphnia species, reconstructed from hemolymph metagenomic reads.</title>
        <authorList>
            <person name="Bresciani L."/>
            <person name="Lemos L.N."/>
            <person name="Wale N."/>
            <person name="Lin J.Y."/>
            <person name="Fernandes G.R."/>
            <person name="Duffy M.A."/>
            <person name="Rodrigues J.M."/>
        </authorList>
    </citation>
    <scope>NUCLEOTIDE SEQUENCE [LARGE SCALE GENOMIC DNA]</scope>
    <source>
        <strain evidence="3">Binning01</strain>
    </source>
</reference>
<evidence type="ECO:0000313" key="3">
    <source>
        <dbReference type="EMBL" id="RDB35546.1"/>
    </source>
</evidence>
<feature type="transmembrane region" description="Helical" evidence="1">
    <location>
        <begin position="7"/>
        <end position="25"/>
    </location>
</feature>
<organism evidence="3 4">
    <name type="scientific">Spirobacillus cienkowskii</name>
    <dbReference type="NCBI Taxonomy" id="495820"/>
    <lineage>
        <taxon>Bacteria</taxon>
        <taxon>Pseudomonadati</taxon>
        <taxon>Bdellovibrionota</taxon>
        <taxon>Oligoflexia</taxon>
        <taxon>Silvanigrellales</taxon>
        <taxon>Spirobacillus</taxon>
    </lineage>
</organism>
<dbReference type="InterPro" id="IPR013783">
    <property type="entry name" value="Ig-like_fold"/>
</dbReference>
<proteinExistence type="predicted"/>
<protein>
    <recommendedName>
        <fullName evidence="2">Fibronectin type-III domain-containing protein</fullName>
    </recommendedName>
</protein>
<dbReference type="InterPro" id="IPR036116">
    <property type="entry name" value="FN3_sf"/>
</dbReference>
<keyword evidence="1" id="KW-0812">Transmembrane</keyword>
<dbReference type="SUPFAM" id="SSF49265">
    <property type="entry name" value="Fibronectin type III"/>
    <property type="match status" value="1"/>
</dbReference>
<dbReference type="PROSITE" id="PS50853">
    <property type="entry name" value="FN3"/>
    <property type="match status" value="1"/>
</dbReference>
<dbReference type="SMART" id="SM00060">
    <property type="entry name" value="FN3"/>
    <property type="match status" value="1"/>
</dbReference>
<accession>A0A369KWI2</accession>
<evidence type="ECO:0000256" key="1">
    <source>
        <dbReference type="SAM" id="Phobius"/>
    </source>
</evidence>
<gene>
    <name evidence="3" type="ORF">DCC88_09650</name>
</gene>
<dbReference type="Proteomes" id="UP000253934">
    <property type="component" value="Unassembled WGS sequence"/>
</dbReference>